<accession>A0A3B5MGY7</accession>
<dbReference type="AlphaFoldDB" id="A0A3B5MGY7"/>
<protein>
    <submittedName>
        <fullName evidence="1">Uncharacterized protein</fullName>
    </submittedName>
</protein>
<sequence>SDNFETQGGGGSLWSLITKYVSESELLKIHAALGDPLVDMYTEVHSEVKMWHKKWQESLCYGSHQLQGSPLSDPPVVKELVRGEVKILLETLKGRVWTPVQTIQQQKKNVADCFSLSSNRLSSCSSVKSSAGSEIEAVKDMLNVTEIHRVITPLR</sequence>
<proteinExistence type="predicted"/>
<dbReference type="GeneTree" id="ENSGT00940000167115"/>
<dbReference type="InterPro" id="IPR031367">
    <property type="entry name" value="CCDC24"/>
</dbReference>
<dbReference type="PANTHER" id="PTHR28601">
    <property type="entry name" value="COILED-COIL DOMAIN-CONTAINING PROTEIN 24"/>
    <property type="match status" value="1"/>
</dbReference>
<dbReference type="STRING" id="32473.ENSXCOP00000023012"/>
<dbReference type="Proteomes" id="UP000261380">
    <property type="component" value="Unplaced"/>
</dbReference>
<evidence type="ECO:0000313" key="1">
    <source>
        <dbReference type="Ensembl" id="ENSXCOP00000023012.1"/>
    </source>
</evidence>
<reference evidence="1" key="2">
    <citation type="submission" date="2025-09" db="UniProtKB">
        <authorList>
            <consortium name="Ensembl"/>
        </authorList>
    </citation>
    <scope>IDENTIFICATION</scope>
</reference>
<dbReference type="PANTHER" id="PTHR28601:SF1">
    <property type="entry name" value="COILED-COIL DOMAIN-CONTAINING PROTEIN 24"/>
    <property type="match status" value="1"/>
</dbReference>
<dbReference type="Ensembl" id="ENSXCOT00000023289.1">
    <property type="protein sequence ID" value="ENSXCOP00000023012.1"/>
    <property type="gene ID" value="ENSXCOG00000017199.1"/>
</dbReference>
<name>A0A3B5MGY7_9TELE</name>
<reference evidence="1" key="1">
    <citation type="submission" date="2025-08" db="UniProtKB">
        <authorList>
            <consortium name="Ensembl"/>
        </authorList>
    </citation>
    <scope>IDENTIFICATION</scope>
</reference>
<dbReference type="Pfam" id="PF15669">
    <property type="entry name" value="CCDC24"/>
    <property type="match status" value="1"/>
</dbReference>
<evidence type="ECO:0000313" key="2">
    <source>
        <dbReference type="Proteomes" id="UP000261380"/>
    </source>
</evidence>
<organism evidence="1 2">
    <name type="scientific">Xiphophorus couchianus</name>
    <name type="common">Monterrey platyfish</name>
    <dbReference type="NCBI Taxonomy" id="32473"/>
    <lineage>
        <taxon>Eukaryota</taxon>
        <taxon>Metazoa</taxon>
        <taxon>Chordata</taxon>
        <taxon>Craniata</taxon>
        <taxon>Vertebrata</taxon>
        <taxon>Euteleostomi</taxon>
        <taxon>Actinopterygii</taxon>
        <taxon>Neopterygii</taxon>
        <taxon>Teleostei</taxon>
        <taxon>Neoteleostei</taxon>
        <taxon>Acanthomorphata</taxon>
        <taxon>Ovalentaria</taxon>
        <taxon>Atherinomorphae</taxon>
        <taxon>Cyprinodontiformes</taxon>
        <taxon>Poeciliidae</taxon>
        <taxon>Poeciliinae</taxon>
        <taxon>Xiphophorus</taxon>
    </lineage>
</organism>
<keyword evidence="2" id="KW-1185">Reference proteome</keyword>